<evidence type="ECO:0000313" key="2">
    <source>
        <dbReference type="EMBL" id="CAL1574299.1"/>
    </source>
</evidence>
<protein>
    <submittedName>
        <fullName evidence="2">Uncharacterized protein</fullName>
    </submittedName>
</protein>
<feature type="region of interest" description="Disordered" evidence="1">
    <location>
        <begin position="167"/>
        <end position="216"/>
    </location>
</feature>
<dbReference type="EMBL" id="OZ035833">
    <property type="protein sequence ID" value="CAL1574299.1"/>
    <property type="molecule type" value="Genomic_DNA"/>
</dbReference>
<accession>A0AAV2JG68</accession>
<proteinExistence type="predicted"/>
<dbReference type="Proteomes" id="UP001497482">
    <property type="component" value="Chromosome 11"/>
</dbReference>
<keyword evidence="3" id="KW-1185">Reference proteome</keyword>
<name>A0AAV2JG68_KNICA</name>
<feature type="compositionally biased region" description="Basic residues" evidence="1">
    <location>
        <begin position="206"/>
        <end position="216"/>
    </location>
</feature>
<evidence type="ECO:0000256" key="1">
    <source>
        <dbReference type="SAM" id="MobiDB-lite"/>
    </source>
</evidence>
<evidence type="ECO:0000313" key="3">
    <source>
        <dbReference type="Proteomes" id="UP001497482"/>
    </source>
</evidence>
<gene>
    <name evidence="2" type="ORF">KC01_LOCUS6035</name>
</gene>
<dbReference type="AlphaFoldDB" id="A0AAV2JG68"/>
<feature type="region of interest" description="Disordered" evidence="1">
    <location>
        <begin position="31"/>
        <end position="65"/>
    </location>
</feature>
<feature type="compositionally biased region" description="Polar residues" evidence="1">
    <location>
        <begin position="184"/>
        <end position="198"/>
    </location>
</feature>
<reference evidence="2 3" key="1">
    <citation type="submission" date="2024-04" db="EMBL/GenBank/DDBJ databases">
        <authorList>
            <person name="Waldvogel A.-M."/>
            <person name="Schoenle A."/>
        </authorList>
    </citation>
    <scope>NUCLEOTIDE SEQUENCE [LARGE SCALE GENOMIC DNA]</scope>
</reference>
<organism evidence="2 3">
    <name type="scientific">Knipowitschia caucasica</name>
    <name type="common">Caucasian dwarf goby</name>
    <name type="synonym">Pomatoschistus caucasicus</name>
    <dbReference type="NCBI Taxonomy" id="637954"/>
    <lineage>
        <taxon>Eukaryota</taxon>
        <taxon>Metazoa</taxon>
        <taxon>Chordata</taxon>
        <taxon>Craniata</taxon>
        <taxon>Vertebrata</taxon>
        <taxon>Euteleostomi</taxon>
        <taxon>Actinopterygii</taxon>
        <taxon>Neopterygii</taxon>
        <taxon>Teleostei</taxon>
        <taxon>Neoteleostei</taxon>
        <taxon>Acanthomorphata</taxon>
        <taxon>Gobiaria</taxon>
        <taxon>Gobiiformes</taxon>
        <taxon>Gobioidei</taxon>
        <taxon>Gobiidae</taxon>
        <taxon>Gobiinae</taxon>
        <taxon>Knipowitschia</taxon>
    </lineage>
</organism>
<sequence>MDRRVSDLWPLGNVSEPSAWKQSAQSLMPLRSRTGDPFRLVESSGCDHVTSPPSKPRPRESRSRSIGQLDFAALPSSSLSPSVSHPSIISSGFLLDVINRSDSDSALPLSLSESRIPYSSRLLPLSMRPLPFGGGLEKSTSLGELRVAPEMGAGLMAGSRKGIAETGAGLTAGSTKCVTEEDSGSNGTSTDETENATTRRSALNRLFRRRQGRKQD</sequence>